<dbReference type="Pfam" id="PF00106">
    <property type="entry name" value="adh_short"/>
    <property type="match status" value="1"/>
</dbReference>
<evidence type="ECO:0000256" key="2">
    <source>
        <dbReference type="ARBA" id="ARBA00022857"/>
    </source>
</evidence>
<sequence>NIDDACLAFAREIASRGLNVILLARREKETGEVAERIRRDFNVEARVVVADLSDGDSVLQKLEQASSDVTVGSIIYNAAWSNTGYS</sequence>
<comment type="subcellular location">
    <subcellularLocation>
        <location evidence="1">Mitochondrion</location>
    </subcellularLocation>
</comment>
<proteinExistence type="inferred from homology"/>
<evidence type="ECO:0000256" key="1">
    <source>
        <dbReference type="ARBA" id="ARBA00004173"/>
    </source>
</evidence>
<feature type="non-terminal residue" evidence="5">
    <location>
        <position position="1"/>
    </location>
</feature>
<reference evidence="5 6" key="1">
    <citation type="submission" date="2024-03" db="EMBL/GenBank/DDBJ databases">
        <title>The Acrasis kona genome and developmental transcriptomes reveal deep origins of eukaryotic multicellular pathways.</title>
        <authorList>
            <person name="Sheikh S."/>
            <person name="Fu C.-J."/>
            <person name="Brown M.W."/>
            <person name="Baldauf S.L."/>
        </authorList>
    </citation>
    <scope>NUCLEOTIDE SEQUENCE [LARGE SCALE GENOMIC DNA]</scope>
    <source>
        <strain evidence="5 6">ATCC MYA-3509</strain>
    </source>
</reference>
<evidence type="ECO:0000313" key="6">
    <source>
        <dbReference type="Proteomes" id="UP001431209"/>
    </source>
</evidence>
<dbReference type="Gene3D" id="3.40.50.720">
    <property type="entry name" value="NAD(P)-binding Rossmann-like Domain"/>
    <property type="match status" value="1"/>
</dbReference>
<organism evidence="5 6">
    <name type="scientific">Acrasis kona</name>
    <dbReference type="NCBI Taxonomy" id="1008807"/>
    <lineage>
        <taxon>Eukaryota</taxon>
        <taxon>Discoba</taxon>
        <taxon>Heterolobosea</taxon>
        <taxon>Tetramitia</taxon>
        <taxon>Eutetramitia</taxon>
        <taxon>Acrasidae</taxon>
        <taxon>Acrasis</taxon>
    </lineage>
</organism>
<dbReference type="InterPro" id="IPR002347">
    <property type="entry name" value="SDR_fam"/>
</dbReference>
<dbReference type="EMBL" id="JAOPGA020000713">
    <property type="protein sequence ID" value="KAL0481014.1"/>
    <property type="molecule type" value="Genomic_DNA"/>
</dbReference>
<evidence type="ECO:0000313" key="5">
    <source>
        <dbReference type="EMBL" id="KAL0481014.1"/>
    </source>
</evidence>
<protein>
    <submittedName>
        <fullName evidence="5">Uncharacterized protein</fullName>
    </submittedName>
</protein>
<keyword evidence="3" id="KW-0496">Mitochondrion</keyword>
<accession>A0AAW2YVA6</accession>
<dbReference type="InterPro" id="IPR036291">
    <property type="entry name" value="NAD(P)-bd_dom_sf"/>
</dbReference>
<dbReference type="Proteomes" id="UP001431209">
    <property type="component" value="Unassembled WGS sequence"/>
</dbReference>
<comment type="caution">
    <text evidence="5">The sequence shown here is derived from an EMBL/GenBank/DDBJ whole genome shotgun (WGS) entry which is preliminary data.</text>
</comment>
<keyword evidence="6" id="KW-1185">Reference proteome</keyword>
<evidence type="ECO:0000256" key="3">
    <source>
        <dbReference type="ARBA" id="ARBA00023128"/>
    </source>
</evidence>
<gene>
    <name evidence="5" type="ORF">AKO1_001433</name>
</gene>
<dbReference type="AlphaFoldDB" id="A0AAW2YVA6"/>
<dbReference type="GO" id="GO:0005739">
    <property type="term" value="C:mitochondrion"/>
    <property type="evidence" value="ECO:0007669"/>
    <property type="project" value="UniProtKB-SubCell"/>
</dbReference>
<comment type="similarity">
    <text evidence="4">Belongs to the short-chain dehydrogenases/reductases (SDR) family. 17-beta-HSD 3 subfamily.</text>
</comment>
<keyword evidence="2" id="KW-0521">NADP</keyword>
<evidence type="ECO:0000256" key="4">
    <source>
        <dbReference type="ARBA" id="ARBA00038261"/>
    </source>
</evidence>
<dbReference type="PANTHER" id="PTHR44889">
    <property type="entry name" value="INACTIVE HYDROXYSTEROID DEHYDROGENASE-LIKE PROTEIN 1"/>
    <property type="match status" value="1"/>
</dbReference>
<dbReference type="PANTHER" id="PTHR44889:SF1">
    <property type="entry name" value="INACTIVE HYDROXYSTEROID DEHYDROGENASE-LIKE PROTEIN 1"/>
    <property type="match status" value="1"/>
</dbReference>
<dbReference type="SUPFAM" id="SSF51735">
    <property type="entry name" value="NAD(P)-binding Rossmann-fold domains"/>
    <property type="match status" value="1"/>
</dbReference>
<name>A0AAW2YVA6_9EUKA</name>
<dbReference type="InterPro" id="IPR052149">
    <property type="entry name" value="17-beta-HSD3-like"/>
</dbReference>